<sequence length="216" mass="24929">MANGRRNRKFIKSLVSEDGVVLNNIESISKEIKQHFEKLLSKPLGSSWRIEGLDWSPISAESVEWFDRPFSKEEIHNDVLHLNKEKAPSPDGFTIAKVLSGRLHKVLQDTLFSTQGAFVEGRQILDVVLTTNELVDEKKRLKEEEIDCEGGKEVFFGGFWWGRDRIKVSHLQFADDTIFSLEHSWKRCSLLRGNSNSISFWDLVVDRVSRRLDAWK</sequence>
<name>A0A438KNA9_VITVI</name>
<reference evidence="1 2" key="1">
    <citation type="journal article" date="2018" name="PLoS Genet.">
        <title>Population sequencing reveals clonal diversity and ancestral inbreeding in the grapevine cultivar Chardonnay.</title>
        <authorList>
            <person name="Roach M.J."/>
            <person name="Johnson D.L."/>
            <person name="Bohlmann J."/>
            <person name="van Vuuren H.J."/>
            <person name="Jones S.J."/>
            <person name="Pretorius I.S."/>
            <person name="Schmidt S.A."/>
            <person name="Borneman A.R."/>
        </authorList>
    </citation>
    <scope>NUCLEOTIDE SEQUENCE [LARGE SCALE GENOMIC DNA]</scope>
    <source>
        <strain evidence="2">cv. Chardonnay</strain>
        <tissue evidence="1">Leaf</tissue>
    </source>
</reference>
<dbReference type="Proteomes" id="UP000288805">
    <property type="component" value="Unassembled WGS sequence"/>
</dbReference>
<evidence type="ECO:0008006" key="3">
    <source>
        <dbReference type="Google" id="ProtNLM"/>
    </source>
</evidence>
<protein>
    <recommendedName>
        <fullName evidence="3">Reverse transcriptase domain-containing protein</fullName>
    </recommendedName>
</protein>
<accession>A0A438KNA9</accession>
<dbReference type="EMBL" id="QGNW01000002">
    <property type="protein sequence ID" value="RVX22689.1"/>
    <property type="molecule type" value="Genomic_DNA"/>
</dbReference>
<dbReference type="AlphaFoldDB" id="A0A438KNA9"/>
<comment type="caution">
    <text evidence="1">The sequence shown here is derived from an EMBL/GenBank/DDBJ whole genome shotgun (WGS) entry which is preliminary data.</text>
</comment>
<evidence type="ECO:0000313" key="1">
    <source>
        <dbReference type="EMBL" id="RVX22689.1"/>
    </source>
</evidence>
<evidence type="ECO:0000313" key="2">
    <source>
        <dbReference type="Proteomes" id="UP000288805"/>
    </source>
</evidence>
<proteinExistence type="predicted"/>
<gene>
    <name evidence="1" type="ORF">CK203_008473</name>
</gene>
<organism evidence="1 2">
    <name type="scientific">Vitis vinifera</name>
    <name type="common">Grape</name>
    <dbReference type="NCBI Taxonomy" id="29760"/>
    <lineage>
        <taxon>Eukaryota</taxon>
        <taxon>Viridiplantae</taxon>
        <taxon>Streptophyta</taxon>
        <taxon>Embryophyta</taxon>
        <taxon>Tracheophyta</taxon>
        <taxon>Spermatophyta</taxon>
        <taxon>Magnoliopsida</taxon>
        <taxon>eudicotyledons</taxon>
        <taxon>Gunneridae</taxon>
        <taxon>Pentapetalae</taxon>
        <taxon>rosids</taxon>
        <taxon>Vitales</taxon>
        <taxon>Vitaceae</taxon>
        <taxon>Viteae</taxon>
        <taxon>Vitis</taxon>
    </lineage>
</organism>